<dbReference type="GO" id="GO:0017111">
    <property type="term" value="F:ribonucleoside triphosphate phosphatase activity"/>
    <property type="evidence" value="ECO:0007669"/>
    <property type="project" value="InterPro"/>
</dbReference>
<dbReference type="GO" id="GO:0009117">
    <property type="term" value="P:nucleotide metabolic process"/>
    <property type="evidence" value="ECO:0007669"/>
    <property type="project" value="UniProtKB-KW"/>
</dbReference>
<keyword evidence="6 10" id="KW-0460">Magnesium</keyword>
<evidence type="ECO:0000256" key="8">
    <source>
        <dbReference type="ARBA" id="ARBA00051875"/>
    </source>
</evidence>
<dbReference type="CDD" id="cd00515">
    <property type="entry name" value="HAM1"/>
    <property type="match status" value="1"/>
</dbReference>
<dbReference type="OrthoDB" id="9807456at2"/>
<dbReference type="GO" id="GO:0005829">
    <property type="term" value="C:cytosol"/>
    <property type="evidence" value="ECO:0007669"/>
    <property type="project" value="TreeGrafter"/>
</dbReference>
<comment type="catalytic activity">
    <reaction evidence="10">
        <text>ITP + H2O = IMP + diphosphate + H(+)</text>
        <dbReference type="Rhea" id="RHEA:29399"/>
        <dbReference type="ChEBI" id="CHEBI:15377"/>
        <dbReference type="ChEBI" id="CHEBI:15378"/>
        <dbReference type="ChEBI" id="CHEBI:33019"/>
        <dbReference type="ChEBI" id="CHEBI:58053"/>
        <dbReference type="ChEBI" id="CHEBI:61402"/>
        <dbReference type="EC" id="3.6.1.66"/>
    </reaction>
</comment>
<gene>
    <name evidence="12" type="ORF">GCM10011403_24750</name>
</gene>
<dbReference type="PANTHER" id="PTHR11067">
    <property type="entry name" value="INOSINE TRIPHOSPHATE PYROPHOSPHATASE/HAM1 PROTEIN"/>
    <property type="match status" value="1"/>
</dbReference>
<dbReference type="GO" id="GO:0036222">
    <property type="term" value="F:XTP diphosphatase activity"/>
    <property type="evidence" value="ECO:0007669"/>
    <property type="project" value="UniProtKB-UniRule"/>
</dbReference>
<keyword evidence="3 10" id="KW-0479">Metal-binding</keyword>
<comment type="caution">
    <text evidence="12">The sequence shown here is derived from an EMBL/GenBank/DDBJ whole genome shotgun (WGS) entry which is preliminary data.</text>
</comment>
<evidence type="ECO:0000256" key="1">
    <source>
        <dbReference type="ARBA" id="ARBA00008023"/>
    </source>
</evidence>
<feature type="active site" description="Proton acceptor" evidence="10">
    <location>
        <position position="71"/>
    </location>
</feature>
<dbReference type="GO" id="GO:0046872">
    <property type="term" value="F:metal ion binding"/>
    <property type="evidence" value="ECO:0007669"/>
    <property type="project" value="UniProtKB-KW"/>
</dbReference>
<dbReference type="EC" id="3.6.1.66" evidence="10"/>
<accession>A0A916QMP1</accession>
<feature type="binding site" evidence="10">
    <location>
        <position position="72"/>
    </location>
    <ligand>
        <name>substrate</name>
    </ligand>
</feature>
<dbReference type="GO" id="GO:0035870">
    <property type="term" value="F:dITP diphosphatase activity"/>
    <property type="evidence" value="ECO:0007669"/>
    <property type="project" value="UniProtKB-UniRule"/>
</dbReference>
<evidence type="ECO:0000256" key="4">
    <source>
        <dbReference type="ARBA" id="ARBA00022741"/>
    </source>
</evidence>
<feature type="binding site" evidence="10">
    <location>
        <begin position="170"/>
        <end position="173"/>
    </location>
    <ligand>
        <name>substrate</name>
    </ligand>
</feature>
<dbReference type="HAMAP" id="MF_01405">
    <property type="entry name" value="Non_canon_purine_NTPase"/>
    <property type="match status" value="1"/>
</dbReference>
<comment type="similarity">
    <text evidence="1 10 11">Belongs to the HAM1 NTPase family.</text>
</comment>
<protein>
    <recommendedName>
        <fullName evidence="10">dITP/XTP pyrophosphatase</fullName>
        <ecNumber evidence="10">3.6.1.66</ecNumber>
    </recommendedName>
    <alternativeName>
        <fullName evidence="10">Non-canonical purine NTP pyrophosphatase</fullName>
    </alternativeName>
    <alternativeName>
        <fullName evidence="10">Non-standard purine NTP pyrophosphatase</fullName>
    </alternativeName>
    <alternativeName>
        <fullName evidence="10">Nucleoside-triphosphate diphosphatase</fullName>
    </alternativeName>
    <alternativeName>
        <fullName evidence="10">Nucleoside-triphosphate pyrophosphatase</fullName>
        <shortName evidence="10">NTPase</shortName>
    </alternativeName>
</protein>
<evidence type="ECO:0000256" key="11">
    <source>
        <dbReference type="RuleBase" id="RU003781"/>
    </source>
</evidence>
<dbReference type="Gene3D" id="3.90.950.10">
    <property type="match status" value="1"/>
</dbReference>
<evidence type="ECO:0000313" key="12">
    <source>
        <dbReference type="EMBL" id="GFZ80501.1"/>
    </source>
</evidence>
<comment type="cofactor">
    <cofactor evidence="10">
        <name>Mg(2+)</name>
        <dbReference type="ChEBI" id="CHEBI:18420"/>
    </cofactor>
    <text evidence="10">Binds 1 Mg(2+) ion per subunit.</text>
</comment>
<dbReference type="EMBL" id="BMIY01000010">
    <property type="protein sequence ID" value="GFZ80501.1"/>
    <property type="molecule type" value="Genomic_DNA"/>
</dbReference>
<dbReference type="GO" id="GO:0036220">
    <property type="term" value="F:ITP diphosphatase activity"/>
    <property type="evidence" value="ECO:0007669"/>
    <property type="project" value="UniProtKB-UniRule"/>
</dbReference>
<keyword evidence="13" id="KW-1185">Reference proteome</keyword>
<evidence type="ECO:0000256" key="10">
    <source>
        <dbReference type="HAMAP-Rule" id="MF_01405"/>
    </source>
</evidence>
<reference evidence="12" key="1">
    <citation type="journal article" date="2014" name="Int. J. Syst. Evol. Microbiol.">
        <title>Complete genome sequence of Corynebacterium casei LMG S-19264T (=DSM 44701T), isolated from a smear-ripened cheese.</title>
        <authorList>
            <consortium name="US DOE Joint Genome Institute (JGI-PGF)"/>
            <person name="Walter F."/>
            <person name="Albersmeier A."/>
            <person name="Kalinowski J."/>
            <person name="Ruckert C."/>
        </authorList>
    </citation>
    <scope>NUCLEOTIDE SEQUENCE</scope>
    <source>
        <strain evidence="12">CGMCC 1.15425</strain>
    </source>
</reference>
<organism evidence="12 13">
    <name type="scientific">Pseudohongiella nitratireducens</name>
    <dbReference type="NCBI Taxonomy" id="1768907"/>
    <lineage>
        <taxon>Bacteria</taxon>
        <taxon>Pseudomonadati</taxon>
        <taxon>Pseudomonadota</taxon>
        <taxon>Gammaproteobacteria</taxon>
        <taxon>Pseudomonadales</taxon>
        <taxon>Pseudohongiellaceae</taxon>
        <taxon>Pseudohongiella</taxon>
    </lineage>
</organism>
<name>A0A916QMP1_9GAMM</name>
<feature type="binding site" evidence="10">
    <location>
        <position position="71"/>
    </location>
    <ligand>
        <name>Mg(2+)</name>
        <dbReference type="ChEBI" id="CHEBI:18420"/>
    </ligand>
</feature>
<dbReference type="NCBIfam" id="TIGR00042">
    <property type="entry name" value="RdgB/HAM1 family non-canonical purine NTP pyrophosphatase"/>
    <property type="match status" value="1"/>
</dbReference>
<evidence type="ECO:0000256" key="7">
    <source>
        <dbReference type="ARBA" id="ARBA00023080"/>
    </source>
</evidence>
<keyword evidence="7 10" id="KW-0546">Nucleotide metabolism</keyword>
<proteinExistence type="inferred from homology"/>
<dbReference type="GO" id="GO:0000166">
    <property type="term" value="F:nucleotide binding"/>
    <property type="evidence" value="ECO:0007669"/>
    <property type="project" value="UniProtKB-KW"/>
</dbReference>
<evidence type="ECO:0000256" key="6">
    <source>
        <dbReference type="ARBA" id="ARBA00022842"/>
    </source>
</evidence>
<reference evidence="12" key="2">
    <citation type="submission" date="2020-09" db="EMBL/GenBank/DDBJ databases">
        <authorList>
            <person name="Sun Q."/>
            <person name="Zhou Y."/>
        </authorList>
    </citation>
    <scope>NUCLEOTIDE SEQUENCE</scope>
    <source>
        <strain evidence="12">CGMCC 1.15425</strain>
    </source>
</reference>
<evidence type="ECO:0000256" key="9">
    <source>
        <dbReference type="ARBA" id="ARBA00052017"/>
    </source>
</evidence>
<evidence type="ECO:0000256" key="5">
    <source>
        <dbReference type="ARBA" id="ARBA00022801"/>
    </source>
</evidence>
<sequence length="214" mass="23229">MIEKRIVLASGNQGKLRELQSMLAPTGFEVVAQSEFNVLDADETGLTFIENAIIKARHAAKVTGLPALADDSGLAVDALGGAPGIYSARYASDLFLIEEWQQMSRELRDHANNEKLLALLGRKASETSQRSAAFHCVLVYLRHANDPVPIVCHGKWQGTIQQAAAGQGGFGYDPLFYVPEHQCSSAELSAETKNALSHRGQAIKMLLTELQKQA</sequence>
<dbReference type="SUPFAM" id="SSF52972">
    <property type="entry name" value="ITPase-like"/>
    <property type="match status" value="1"/>
</dbReference>
<dbReference type="GO" id="GO:0009146">
    <property type="term" value="P:purine nucleoside triphosphate catabolic process"/>
    <property type="evidence" value="ECO:0007669"/>
    <property type="project" value="UniProtKB-UniRule"/>
</dbReference>
<dbReference type="Pfam" id="PF01725">
    <property type="entry name" value="Ham1p_like"/>
    <property type="match status" value="1"/>
</dbReference>
<dbReference type="Proteomes" id="UP000627715">
    <property type="component" value="Unassembled WGS sequence"/>
</dbReference>
<keyword evidence="4 10" id="KW-0547">Nucleotide-binding</keyword>
<evidence type="ECO:0000313" key="13">
    <source>
        <dbReference type="Proteomes" id="UP000627715"/>
    </source>
</evidence>
<dbReference type="InterPro" id="IPR029001">
    <property type="entry name" value="ITPase-like_fam"/>
</dbReference>
<dbReference type="FunFam" id="3.90.950.10:FF:000001">
    <property type="entry name" value="dITP/XTP pyrophosphatase"/>
    <property type="match status" value="1"/>
</dbReference>
<dbReference type="RefSeq" id="WP_068810165.1">
    <property type="nucleotide sequence ID" value="NZ_BMIY01000010.1"/>
</dbReference>
<feature type="binding site" evidence="10">
    <location>
        <position position="42"/>
    </location>
    <ligand>
        <name>Mg(2+)</name>
        <dbReference type="ChEBI" id="CHEBI:18420"/>
    </ligand>
</feature>
<dbReference type="AlphaFoldDB" id="A0A916QMP1"/>
<dbReference type="InterPro" id="IPR002637">
    <property type="entry name" value="RdgB/HAM1"/>
</dbReference>
<dbReference type="PANTHER" id="PTHR11067:SF9">
    <property type="entry name" value="INOSINE TRIPHOSPHATE PYROPHOSPHATASE"/>
    <property type="match status" value="1"/>
</dbReference>
<feature type="binding site" evidence="10">
    <location>
        <begin position="10"/>
        <end position="15"/>
    </location>
    <ligand>
        <name>substrate</name>
    </ligand>
</feature>
<comment type="subunit">
    <text evidence="2 10">Homodimer.</text>
</comment>
<feature type="binding site" evidence="10">
    <location>
        <position position="193"/>
    </location>
    <ligand>
        <name>substrate</name>
    </ligand>
</feature>
<feature type="binding site" evidence="10">
    <location>
        <begin position="198"/>
        <end position="199"/>
    </location>
    <ligand>
        <name>substrate</name>
    </ligand>
</feature>
<evidence type="ECO:0000256" key="3">
    <source>
        <dbReference type="ARBA" id="ARBA00022723"/>
    </source>
</evidence>
<dbReference type="InterPro" id="IPR020922">
    <property type="entry name" value="dITP/XTP_pyrophosphatase"/>
</dbReference>
<keyword evidence="5 10" id="KW-0378">Hydrolase</keyword>
<evidence type="ECO:0000256" key="2">
    <source>
        <dbReference type="ARBA" id="ARBA00011738"/>
    </source>
</evidence>
<comment type="catalytic activity">
    <reaction evidence="9 10">
        <text>XTP + H2O = XMP + diphosphate + H(+)</text>
        <dbReference type="Rhea" id="RHEA:28610"/>
        <dbReference type="ChEBI" id="CHEBI:15377"/>
        <dbReference type="ChEBI" id="CHEBI:15378"/>
        <dbReference type="ChEBI" id="CHEBI:33019"/>
        <dbReference type="ChEBI" id="CHEBI:57464"/>
        <dbReference type="ChEBI" id="CHEBI:61314"/>
        <dbReference type="EC" id="3.6.1.66"/>
    </reaction>
</comment>
<comment type="catalytic activity">
    <reaction evidence="8 10">
        <text>dITP + H2O = dIMP + diphosphate + H(+)</text>
        <dbReference type="Rhea" id="RHEA:28342"/>
        <dbReference type="ChEBI" id="CHEBI:15377"/>
        <dbReference type="ChEBI" id="CHEBI:15378"/>
        <dbReference type="ChEBI" id="CHEBI:33019"/>
        <dbReference type="ChEBI" id="CHEBI:61194"/>
        <dbReference type="ChEBI" id="CHEBI:61382"/>
        <dbReference type="EC" id="3.6.1.66"/>
    </reaction>
</comment>
<comment type="function">
    <text evidence="10">Pyrophosphatase that catalyzes the hydrolysis of nucleoside triphosphates to their monophosphate derivatives, with a high preference for the non-canonical purine nucleotides XTP (xanthosine triphosphate), dITP (deoxyinosine triphosphate) and ITP. Seems to function as a house-cleaning enzyme that removes non-canonical purine nucleotides from the nucleotide pool, thus preventing their incorporation into DNA/RNA and avoiding chromosomal lesions.</text>
</comment>